<evidence type="ECO:0000313" key="1">
    <source>
        <dbReference type="EMBL" id="KAJ9113711.1"/>
    </source>
</evidence>
<evidence type="ECO:0000313" key="2">
    <source>
        <dbReference type="Proteomes" id="UP001230649"/>
    </source>
</evidence>
<dbReference type="EMBL" id="JASBWS010000011">
    <property type="protein sequence ID" value="KAJ9113711.1"/>
    <property type="molecule type" value="Genomic_DNA"/>
</dbReference>
<comment type="caution">
    <text evidence="1">The sequence shown here is derived from an EMBL/GenBank/DDBJ whole genome shotgun (WGS) entry which is preliminary data.</text>
</comment>
<gene>
    <name evidence="1" type="ORF">QFC20_001734</name>
</gene>
<organism evidence="1 2">
    <name type="scientific">Naganishia adeliensis</name>
    <dbReference type="NCBI Taxonomy" id="92952"/>
    <lineage>
        <taxon>Eukaryota</taxon>
        <taxon>Fungi</taxon>
        <taxon>Dikarya</taxon>
        <taxon>Basidiomycota</taxon>
        <taxon>Agaricomycotina</taxon>
        <taxon>Tremellomycetes</taxon>
        <taxon>Filobasidiales</taxon>
        <taxon>Filobasidiaceae</taxon>
        <taxon>Naganishia</taxon>
    </lineage>
</organism>
<proteinExistence type="predicted"/>
<protein>
    <submittedName>
        <fullName evidence="1">Uncharacterized protein</fullName>
    </submittedName>
</protein>
<dbReference type="Proteomes" id="UP001230649">
    <property type="component" value="Unassembled WGS sequence"/>
</dbReference>
<reference evidence="1" key="1">
    <citation type="submission" date="2023-04" db="EMBL/GenBank/DDBJ databases">
        <title>Draft Genome sequencing of Naganishia species isolated from polar environments using Oxford Nanopore Technology.</title>
        <authorList>
            <person name="Leo P."/>
            <person name="Venkateswaran K."/>
        </authorList>
    </citation>
    <scope>NUCLEOTIDE SEQUENCE</scope>
    <source>
        <strain evidence="1">MNA-CCFEE 5262</strain>
    </source>
</reference>
<keyword evidence="2" id="KW-1185">Reference proteome</keyword>
<sequence length="1555" mass="174920">MDSSHEQSASDTEAEILSLLSQLAVETRIRYGAQRFLQSLSRDDSFVPEHERDGLRRKVEDELDACERKMASLERRVRELQGETRESSEVDARGAGDRRGELGGRHNRQSSLSHNASSSTLASNFTSSSPSHASSIYSVPHPMLQQDATRRRAHSNATVASNASHDRAERVVYTEPDQMSIISSSESGQPTSQHVAPMAMMTSPRSQMRQSRQAQVDPHRMRNPSTSRSRSRHGSTRANIPPSVPQEQYSSTSVAYSLENIDALSRLANVVPSNGIVRRHSLSLDTAIPFDAHSPTVANSSAGAHAAADNVHTHAEKEERRQKEYDDALKLAREVIQGLDTLHRAPLASAQSPTYGLAQRRSTECTGVEEEENDDTPSAARRYASFMRNEGLQQGSANETSRVKPRGMSGSPAKLVALLTRCVKTCPAILAELDFNHLVDVTWRHVTEPSETALKAGCYRLYRYSLRERAEWNELNERGLHWLIIRSLARQPNNRQAEEVEQAISLIRTGMYLPPLGQLETPDENRLSERSSPTPDRQDMIDKGDLDDGFRSSPEGKARPEVNRNSNSDEVPLSRAKGRERKRLLEQGLVRALIAIAENQEDIFQRVALETLAELAVLDLQTVLEADAFRVLLQAIEQGPYDTSRTITSVLLQTLDSPLTRGWLPIHSGIEVILSGFTDAYGKGATYLERLTATAQNVLTMLRSWSGLMYCYTYKERGIAALVEAIKIPVIEMRAIIELVEEETSVLTRKATLLLGEILLLASRILPYKMAARIQVLPRLFEMAAAYDDPAERTAALTALASINSFHRARRKLEPQPKSKQWRQRADSVVDPLERGQRQVEKDRIRLGMQMDDRQFQGALVDTQVMYTKDPNKWNYEILMEVIEGPLLNPKRFEEAFMVSKFGRRLLSFFHPLSRQFSDMRATESNKKWIKLASALITTLLATDSGFRYLREDRLFKQLIDCFTELDQYAGQPSVQPFLTRNRVENTLSMGYFDMLGVLSKYDVGIKLLVDFHFFTRFYHLSELNSRDDLISGMIAHFDYSRDGHPRIILSKALTSTYMHTRMFATKHLGKLIEELGPAPWALELLVTQLYDTSPQVAEVAAQRLERACESLDVLRVVVSMQPTLDHLGDVGQPLLMSLHANRFLSTSIGFSYLLQANYIDSEMDEWFLERNLQYVVQIELYLEGIFGSDRGDLGDLDEVYVDSQGGVTAPDTLLIRGLYSFRAESHPPHFYGEITKTEEGCSILREKGHFPEFARYIRQHATESSDTTVLLKLKSALWAVGNIGATEGGLPFLEDEEIVEQIVEIAEGSQVLSIRGTCFFVLGLISATVAGADLLEDYGWVPTTTTLGLTTGLCVPENINDFAMLPSWQEPERDYPARLTNSTDNTERRIIQDVSDLGNFVLATQAMQSLARIRSKHRQIFSSPSLYFRVLHMISHNHFKQPIRAFVLDMFDIQLDGYLLEKIRATEHLLRRISVPTADGQDIDQQAQKRPAAQSNTSADRPGAFPLLTVHPGGSSQRNSNDPSVRIRQPLVPIAKQQGFESQQEQSRQEFLFT</sequence>
<accession>A0ACC2WSC1</accession>
<name>A0ACC2WSC1_9TREE</name>